<accession>A0AAE1N698</accession>
<comment type="caution">
    <text evidence="4">The sequence shown here is derived from an EMBL/GenBank/DDBJ whole genome shotgun (WGS) entry which is preliminary data.</text>
</comment>
<protein>
    <recommendedName>
        <fullName evidence="3">DUF7653 domain-containing protein</fullName>
    </recommendedName>
</protein>
<reference evidence="4" key="1">
    <citation type="submission" date="2023-10" db="EMBL/GenBank/DDBJ databases">
        <title>Chromosome-level genome of the transformable northern wattle, Acacia crassicarpa.</title>
        <authorList>
            <person name="Massaro I."/>
            <person name="Sinha N.R."/>
            <person name="Poethig S."/>
            <person name="Leichty A.R."/>
        </authorList>
    </citation>
    <scope>NUCLEOTIDE SEQUENCE</scope>
    <source>
        <strain evidence="4">Acra3RX</strain>
        <tissue evidence="4">Leaf</tissue>
    </source>
</reference>
<dbReference type="AlphaFoldDB" id="A0AAE1N698"/>
<dbReference type="PANTHER" id="PTHR47491:SF5">
    <property type="entry name" value="CAP-GLY DOMAIN LINKER"/>
    <property type="match status" value="1"/>
</dbReference>
<feature type="compositionally biased region" description="Polar residues" evidence="2">
    <location>
        <begin position="59"/>
        <end position="70"/>
    </location>
</feature>
<evidence type="ECO:0000256" key="2">
    <source>
        <dbReference type="SAM" id="MobiDB-lite"/>
    </source>
</evidence>
<gene>
    <name evidence="4" type="ORF">QN277_000932</name>
</gene>
<feature type="region of interest" description="Disordered" evidence="2">
    <location>
        <begin position="123"/>
        <end position="218"/>
    </location>
</feature>
<name>A0AAE1N698_9FABA</name>
<feature type="compositionally biased region" description="Basic and acidic residues" evidence="2">
    <location>
        <begin position="158"/>
        <end position="172"/>
    </location>
</feature>
<feature type="compositionally biased region" description="Low complexity" evidence="2">
    <location>
        <begin position="9"/>
        <end position="19"/>
    </location>
</feature>
<dbReference type="EMBL" id="JAWXYG010000001">
    <property type="protein sequence ID" value="KAK4284053.1"/>
    <property type="molecule type" value="Genomic_DNA"/>
</dbReference>
<evidence type="ECO:0000256" key="1">
    <source>
        <dbReference type="SAM" id="Coils"/>
    </source>
</evidence>
<evidence type="ECO:0000259" key="3">
    <source>
        <dbReference type="Pfam" id="PF24670"/>
    </source>
</evidence>
<keyword evidence="5" id="KW-1185">Reference proteome</keyword>
<feature type="coiled-coil region" evidence="1">
    <location>
        <begin position="403"/>
        <end position="568"/>
    </location>
</feature>
<organism evidence="4 5">
    <name type="scientific">Acacia crassicarpa</name>
    <name type="common">northern wattle</name>
    <dbReference type="NCBI Taxonomy" id="499986"/>
    <lineage>
        <taxon>Eukaryota</taxon>
        <taxon>Viridiplantae</taxon>
        <taxon>Streptophyta</taxon>
        <taxon>Embryophyta</taxon>
        <taxon>Tracheophyta</taxon>
        <taxon>Spermatophyta</taxon>
        <taxon>Magnoliopsida</taxon>
        <taxon>eudicotyledons</taxon>
        <taxon>Gunneridae</taxon>
        <taxon>Pentapetalae</taxon>
        <taxon>rosids</taxon>
        <taxon>fabids</taxon>
        <taxon>Fabales</taxon>
        <taxon>Fabaceae</taxon>
        <taxon>Caesalpinioideae</taxon>
        <taxon>mimosoid clade</taxon>
        <taxon>Acacieae</taxon>
        <taxon>Acacia</taxon>
    </lineage>
</organism>
<evidence type="ECO:0000313" key="4">
    <source>
        <dbReference type="EMBL" id="KAK4284053.1"/>
    </source>
</evidence>
<keyword evidence="1" id="KW-0175">Coiled coil</keyword>
<dbReference type="Proteomes" id="UP001293593">
    <property type="component" value="Unassembled WGS sequence"/>
</dbReference>
<feature type="compositionally biased region" description="Polar residues" evidence="2">
    <location>
        <begin position="177"/>
        <end position="188"/>
    </location>
</feature>
<dbReference type="PANTHER" id="PTHR47491">
    <property type="entry name" value="CAP-GLY DOMAIN LINKER"/>
    <property type="match status" value="1"/>
</dbReference>
<feature type="region of interest" description="Disordered" evidence="2">
    <location>
        <begin position="50"/>
        <end position="107"/>
    </location>
</feature>
<evidence type="ECO:0000313" key="5">
    <source>
        <dbReference type="Proteomes" id="UP001293593"/>
    </source>
</evidence>
<feature type="domain" description="DUF7653" evidence="3">
    <location>
        <begin position="616"/>
        <end position="747"/>
    </location>
</feature>
<feature type="coiled-coil region" evidence="1">
    <location>
        <begin position="801"/>
        <end position="856"/>
    </location>
</feature>
<dbReference type="Pfam" id="PF24670">
    <property type="entry name" value="DUF7653"/>
    <property type="match status" value="1"/>
</dbReference>
<feature type="compositionally biased region" description="Low complexity" evidence="2">
    <location>
        <begin position="133"/>
        <end position="156"/>
    </location>
</feature>
<feature type="compositionally biased region" description="Polar residues" evidence="2">
    <location>
        <begin position="96"/>
        <end position="107"/>
    </location>
</feature>
<feature type="coiled-coil region" evidence="1">
    <location>
        <begin position="885"/>
        <end position="919"/>
    </location>
</feature>
<feature type="region of interest" description="Disordered" evidence="2">
    <location>
        <begin position="1"/>
        <end position="35"/>
    </location>
</feature>
<sequence length="947" mass="107890">MKKLFFFKSSASSGGNNNAVPPRPRNKQICSETSSDNGFYGQAYGRAEDSFQSPKGLFSKSQKCVSDSQGSGSGPILRRSRSLSTATYQGKDHNRSPSLFSSDQYHPYENSSQDFLVSSSYQTLTPEKQRPGSTSSSRSHNDSSGNSSTSSSNISSKIVDRYIDGEQQPEKSRSRKNLQNSYGENGNNGMKLPPKIQYTAPNSPTDGGARYKPRAHSFREVKGNDIRFSSKDWKENVLGHESPRSLAKNVIERLSQFHSFSKISSKEVGLDNPITVEDIFSKSVNESCDSDPDEALPKGYSLDKPQRMANGYHSIDGQRFQKHDISAAANCEGLSCVVLEEEVDAKLQRRLNEVKESVTIFSGEFEMESFLHDGGFDVSVLVQTIRNLEEERLSLAVEVSGLLQSRIAERTSAKEELRCLKEESELQARRLEKEKNEIQSGLEKELDRRSRDWSLKLERCQMEEQRLRERVRELAEHNVSLQREVSSFSDRETETKKLITCSDHQLKGMTEKMEEMKEENLYFQQNVLELQEKCKIVEENRDVYRRNYEEKEKECKELHKSITRLLRTCNEQEKTITGLRDAFSEDLKKNQSMERMEKHIAKMQMEQMRLSGVELALRRESESYRIEADSLRQENISLLNRFKGSGKEIFAATYKLDKELLARVCCLQNQGLKMLNENSDLCLKLMEFIKGTGGQLLQDSQQELEVMNGLDGQFIVESESKIQGLKSGIEGLTRSLQMMSALFAEKSSSLTSKFQTQFIDPDKLAKLNDQLSEDIIRTELKAECLLTSLLREKLYSKELQVEQLQAELATAVRGNDILKSEVQNALANHSCVNHKLKDLELQMLKKDESINCLQSDLKDSMKELAIVKGILPQVTEERDRMWEQVKQYAEQNMLLDKEITELKKKIEVLDEEILVKEGQITILKDSLGKKPFDLLGSPNSMHEFLLN</sequence>
<dbReference type="InterPro" id="IPR056070">
    <property type="entry name" value="DUF7653"/>
</dbReference>
<proteinExistence type="predicted"/>